<accession>A0A8S5UGJ1</accession>
<keyword evidence="2" id="KW-0689">Ribosomal protein</keyword>
<feature type="coiled-coil region" evidence="1">
    <location>
        <begin position="152"/>
        <end position="209"/>
    </location>
</feature>
<keyword evidence="2" id="KW-0687">Ribonucleoprotein</keyword>
<evidence type="ECO:0000313" key="2">
    <source>
        <dbReference type="EMBL" id="DAF93514.1"/>
    </source>
</evidence>
<evidence type="ECO:0000256" key="1">
    <source>
        <dbReference type="SAM" id="Coils"/>
    </source>
</evidence>
<proteinExistence type="predicted"/>
<name>A0A8S5UGJ1_9CAUD</name>
<dbReference type="EMBL" id="BK016086">
    <property type="protein sequence ID" value="DAF93514.1"/>
    <property type="molecule type" value="Genomic_DNA"/>
</dbReference>
<sequence>MRRLRHLQQPRPTQRIWLLSLQGTGKRVMEKVSPFAHLPVEHRTRIGYMLYLDSYEKRFKYARDLLTGLVDVEVRMAFFHSIKGRHVELNSMDEAGFVFGDVATSLLNEAKEWAQEAVSKQVEAIMPFIDQATMDQIAQLMRVPNMPTVLGMREWRAGLKAETKRAEQAKEQRREQFNSQHKPAPEGTVKELAAKYGKSLSEIRRLKAEGLLHTLTEGA</sequence>
<reference evidence="2" key="1">
    <citation type="journal article" date="2021" name="Proc. Natl. Acad. Sci. U.S.A.">
        <title>A Catalog of Tens of Thousands of Viruses from Human Metagenomes Reveals Hidden Associations with Chronic Diseases.</title>
        <authorList>
            <person name="Tisza M.J."/>
            <person name="Buck C.B."/>
        </authorList>
    </citation>
    <scope>NUCLEOTIDE SEQUENCE</scope>
    <source>
        <strain evidence="2">Ctshb19</strain>
    </source>
</reference>
<organism evidence="2">
    <name type="scientific">Myoviridae sp. ctshb19</name>
    <dbReference type="NCBI Taxonomy" id="2825194"/>
    <lineage>
        <taxon>Viruses</taxon>
        <taxon>Duplodnaviria</taxon>
        <taxon>Heunggongvirae</taxon>
        <taxon>Uroviricota</taxon>
        <taxon>Caudoviricetes</taxon>
    </lineage>
</organism>
<keyword evidence="1" id="KW-0175">Coiled coil</keyword>
<protein>
    <submittedName>
        <fullName evidence="2">40S ribosomal protein S0-A</fullName>
    </submittedName>
</protein>